<gene>
    <name evidence="3" type="ORF">XAT740_LOCUS28310</name>
</gene>
<proteinExistence type="predicted"/>
<organism evidence="3 4">
    <name type="scientific">Adineta ricciae</name>
    <name type="common">Rotifer</name>
    <dbReference type="NCBI Taxonomy" id="249248"/>
    <lineage>
        <taxon>Eukaryota</taxon>
        <taxon>Metazoa</taxon>
        <taxon>Spiralia</taxon>
        <taxon>Gnathifera</taxon>
        <taxon>Rotifera</taxon>
        <taxon>Eurotatoria</taxon>
        <taxon>Bdelloidea</taxon>
        <taxon>Adinetida</taxon>
        <taxon>Adinetidae</taxon>
        <taxon>Adineta</taxon>
    </lineage>
</organism>
<comment type="caution">
    <text evidence="3">The sequence shown here is derived from an EMBL/GenBank/DDBJ whole genome shotgun (WGS) entry which is preliminary data.</text>
</comment>
<name>A0A815CPI0_ADIRI</name>
<dbReference type="InterPro" id="IPR011333">
    <property type="entry name" value="SKP1/BTB/POZ_sf"/>
</dbReference>
<dbReference type="SUPFAM" id="SSF54695">
    <property type="entry name" value="POZ domain"/>
    <property type="match status" value="1"/>
</dbReference>
<sequence>MKTLSVFFVTSALLLAQSTIVGFAVDYVESETYEESLITTENGTIDTTDAISTEINNQYRGVIVTNNKNEIDLSESAIDDIIELNVGGQRITTFRSTLTAVPNSKLAVLFAKNVPKPKSKHFFDYNPVLFEHLLDQLRAIKRDPQVPTYELNFAAPYSSVPFNFSTMLVELGLSTDYFLYPSKGAHLNLAVKSLIGWKQCFRGKYNKPFDSKVLTGPCKGRRLLVACRSTNDTRTLILAGVGKREDIFFPCSPNSYCSIQKKNGTGFYYAQDHAWGFEGALNTPQEVNNGYIHHYGLQGGLSLNPCDSSDQNSEYRLCWSLRSISGRGGGDRCGSSKNLHNTKQWERVIYQTV</sequence>
<reference evidence="3" key="1">
    <citation type="submission" date="2021-02" db="EMBL/GenBank/DDBJ databases">
        <authorList>
            <person name="Nowell W R."/>
        </authorList>
    </citation>
    <scope>NUCLEOTIDE SEQUENCE</scope>
</reference>
<feature type="chain" id="PRO_5032401162" description="Potassium channel tetramerisation-type BTB domain-containing protein" evidence="1">
    <location>
        <begin position="31"/>
        <end position="353"/>
    </location>
</feature>
<dbReference type="Pfam" id="PF02214">
    <property type="entry name" value="BTB_2"/>
    <property type="match status" value="1"/>
</dbReference>
<dbReference type="InterPro" id="IPR003131">
    <property type="entry name" value="T1-type_BTB"/>
</dbReference>
<keyword evidence="4" id="KW-1185">Reference proteome</keyword>
<keyword evidence="1" id="KW-0732">Signal</keyword>
<dbReference type="Proteomes" id="UP000663828">
    <property type="component" value="Unassembled WGS sequence"/>
</dbReference>
<dbReference type="PANTHER" id="PTHR14499">
    <property type="entry name" value="POTASSIUM CHANNEL TETRAMERIZATION DOMAIN-CONTAINING"/>
    <property type="match status" value="1"/>
</dbReference>
<evidence type="ECO:0000313" key="3">
    <source>
        <dbReference type="EMBL" id="CAF1290444.1"/>
    </source>
</evidence>
<evidence type="ECO:0000259" key="2">
    <source>
        <dbReference type="Pfam" id="PF02214"/>
    </source>
</evidence>
<dbReference type="GO" id="GO:0051260">
    <property type="term" value="P:protein homooligomerization"/>
    <property type="evidence" value="ECO:0007669"/>
    <property type="project" value="InterPro"/>
</dbReference>
<accession>A0A815CPI0</accession>
<dbReference type="EMBL" id="CAJNOR010002411">
    <property type="protein sequence ID" value="CAF1290444.1"/>
    <property type="molecule type" value="Genomic_DNA"/>
</dbReference>
<evidence type="ECO:0000256" key="1">
    <source>
        <dbReference type="SAM" id="SignalP"/>
    </source>
</evidence>
<feature type="domain" description="Potassium channel tetramerisation-type BTB" evidence="2">
    <location>
        <begin position="82"/>
        <end position="139"/>
    </location>
</feature>
<dbReference type="Gene3D" id="3.30.710.10">
    <property type="entry name" value="Potassium Channel Kv1.1, Chain A"/>
    <property type="match status" value="1"/>
</dbReference>
<dbReference type="AlphaFoldDB" id="A0A815CPI0"/>
<dbReference type="PANTHER" id="PTHR14499:SF136">
    <property type="entry name" value="GH08630P"/>
    <property type="match status" value="1"/>
</dbReference>
<feature type="signal peptide" evidence="1">
    <location>
        <begin position="1"/>
        <end position="30"/>
    </location>
</feature>
<evidence type="ECO:0000313" key="4">
    <source>
        <dbReference type="Proteomes" id="UP000663828"/>
    </source>
</evidence>
<protein>
    <recommendedName>
        <fullName evidence="2">Potassium channel tetramerisation-type BTB domain-containing protein</fullName>
    </recommendedName>
</protein>